<keyword evidence="5 18" id="KW-0121">Carboxypeptidase</keyword>
<dbReference type="SUPFAM" id="SSF56601">
    <property type="entry name" value="beta-lactamase/transpeptidase-like"/>
    <property type="match status" value="1"/>
</dbReference>
<evidence type="ECO:0000256" key="12">
    <source>
        <dbReference type="ARBA" id="ARBA00034000"/>
    </source>
</evidence>
<dbReference type="InterPro" id="IPR012907">
    <property type="entry name" value="Peptidase_S11_C"/>
</dbReference>
<dbReference type="Gene3D" id="3.40.710.10">
    <property type="entry name" value="DD-peptidase/beta-lactamase superfamily"/>
    <property type="match status" value="1"/>
</dbReference>
<evidence type="ECO:0000313" key="18">
    <source>
        <dbReference type="EMBL" id="SFP29227.1"/>
    </source>
</evidence>
<proteinExistence type="inferred from homology"/>
<feature type="domain" description="Peptidase S11 D-Ala-D-Ala carboxypeptidase A C-terminal" evidence="17">
    <location>
        <begin position="276"/>
        <end position="366"/>
    </location>
</feature>
<feature type="active site" evidence="13">
    <location>
        <position position="124"/>
    </location>
</feature>
<dbReference type="InterPro" id="IPR015956">
    <property type="entry name" value="Peniciliin-bd_prot_C_sf"/>
</dbReference>
<feature type="chain" id="PRO_5017203540" description="serine-type D-Ala-D-Ala carboxypeptidase" evidence="16">
    <location>
        <begin position="25"/>
        <end position="386"/>
    </location>
</feature>
<gene>
    <name evidence="18" type="ORF">SAMN05216229_101335</name>
</gene>
<dbReference type="InterPro" id="IPR018044">
    <property type="entry name" value="Peptidase_S11"/>
</dbReference>
<dbReference type="Gene3D" id="2.60.410.10">
    <property type="entry name" value="D-Ala-D-Ala carboxypeptidase, C-terminal domain"/>
    <property type="match status" value="1"/>
</dbReference>
<evidence type="ECO:0000256" key="15">
    <source>
        <dbReference type="RuleBase" id="RU004016"/>
    </source>
</evidence>
<evidence type="ECO:0000256" key="10">
    <source>
        <dbReference type="ARBA" id="ARBA00022984"/>
    </source>
</evidence>
<keyword evidence="8" id="KW-0378">Hydrolase</keyword>
<keyword evidence="9" id="KW-0133">Cell shape</keyword>
<evidence type="ECO:0000256" key="4">
    <source>
        <dbReference type="ARBA" id="ARBA00012448"/>
    </source>
</evidence>
<reference evidence="19" key="1">
    <citation type="submission" date="2016-10" db="EMBL/GenBank/DDBJ databases">
        <authorList>
            <person name="Varghese N."/>
            <person name="Submissions S."/>
        </authorList>
    </citation>
    <scope>NUCLEOTIDE SEQUENCE [LARGE SCALE GENOMIC DNA]</scope>
    <source>
        <strain evidence="19">JCM 18195</strain>
    </source>
</reference>
<protein>
    <recommendedName>
        <fullName evidence="4">serine-type D-Ala-D-Ala carboxypeptidase</fullName>
        <ecNumber evidence="4">3.4.16.4</ecNumber>
    </recommendedName>
</protein>
<dbReference type="InterPro" id="IPR037167">
    <property type="entry name" value="Peptidase_S11_C_sf"/>
</dbReference>
<dbReference type="Proteomes" id="UP000243084">
    <property type="component" value="Unassembled WGS sequence"/>
</dbReference>
<evidence type="ECO:0000259" key="17">
    <source>
        <dbReference type="SMART" id="SM00936"/>
    </source>
</evidence>
<feature type="binding site" evidence="14">
    <location>
        <position position="226"/>
    </location>
    <ligand>
        <name>substrate</name>
    </ligand>
</feature>
<evidence type="ECO:0000256" key="8">
    <source>
        <dbReference type="ARBA" id="ARBA00022801"/>
    </source>
</evidence>
<evidence type="ECO:0000256" key="2">
    <source>
        <dbReference type="ARBA" id="ARBA00004752"/>
    </source>
</evidence>
<evidence type="ECO:0000256" key="14">
    <source>
        <dbReference type="PIRSR" id="PIRSR618044-2"/>
    </source>
</evidence>
<dbReference type="SMART" id="SM00936">
    <property type="entry name" value="PBP5_C"/>
    <property type="match status" value="1"/>
</dbReference>
<keyword evidence="19" id="KW-1185">Reference proteome</keyword>
<evidence type="ECO:0000256" key="3">
    <source>
        <dbReference type="ARBA" id="ARBA00007164"/>
    </source>
</evidence>
<comment type="pathway">
    <text evidence="2">Cell wall biogenesis; peptidoglycan biosynthesis.</text>
</comment>
<dbReference type="GO" id="GO:0006508">
    <property type="term" value="P:proteolysis"/>
    <property type="evidence" value="ECO:0007669"/>
    <property type="project" value="UniProtKB-KW"/>
</dbReference>
<dbReference type="Pfam" id="PF00768">
    <property type="entry name" value="Peptidase_S11"/>
    <property type="match status" value="1"/>
</dbReference>
<dbReference type="OrthoDB" id="9795979at2"/>
<dbReference type="AlphaFoldDB" id="A0A1I5P5J9"/>
<accession>A0A1I5P5J9</accession>
<comment type="similarity">
    <text evidence="3 15">Belongs to the peptidase S11 family.</text>
</comment>
<dbReference type="GO" id="GO:0008360">
    <property type="term" value="P:regulation of cell shape"/>
    <property type="evidence" value="ECO:0007669"/>
    <property type="project" value="UniProtKB-KW"/>
</dbReference>
<keyword evidence="6" id="KW-0645">Protease</keyword>
<dbReference type="PRINTS" id="PR00725">
    <property type="entry name" value="DADACBPTASE1"/>
</dbReference>
<name>A0A1I5P5J9_9GAMM</name>
<dbReference type="Pfam" id="PF07943">
    <property type="entry name" value="PBP5_C"/>
    <property type="match status" value="1"/>
</dbReference>
<keyword evidence="7 16" id="KW-0732">Signal</keyword>
<evidence type="ECO:0000256" key="9">
    <source>
        <dbReference type="ARBA" id="ARBA00022960"/>
    </source>
</evidence>
<dbReference type="GO" id="GO:0071555">
    <property type="term" value="P:cell wall organization"/>
    <property type="evidence" value="ECO:0007669"/>
    <property type="project" value="UniProtKB-KW"/>
</dbReference>
<evidence type="ECO:0000313" key="19">
    <source>
        <dbReference type="Proteomes" id="UP000243084"/>
    </source>
</evidence>
<evidence type="ECO:0000256" key="6">
    <source>
        <dbReference type="ARBA" id="ARBA00022670"/>
    </source>
</evidence>
<feature type="signal peptide" evidence="16">
    <location>
        <begin position="1"/>
        <end position="24"/>
    </location>
</feature>
<dbReference type="InterPro" id="IPR012338">
    <property type="entry name" value="Beta-lactam/transpept-like"/>
</dbReference>
<feature type="active site" description="Acyl-ester intermediate" evidence="13">
    <location>
        <position position="64"/>
    </location>
</feature>
<comment type="function">
    <text evidence="1">Removes C-terminal D-alanyl residues from sugar-peptide cell wall precursors.</text>
</comment>
<dbReference type="UniPathway" id="UPA00219"/>
<keyword evidence="10" id="KW-0573">Peptidoglycan synthesis</keyword>
<dbReference type="SUPFAM" id="SSF69189">
    <property type="entry name" value="Penicillin-binding protein associated domain"/>
    <property type="match status" value="1"/>
</dbReference>
<evidence type="ECO:0000256" key="7">
    <source>
        <dbReference type="ARBA" id="ARBA00022729"/>
    </source>
</evidence>
<dbReference type="GO" id="GO:0009002">
    <property type="term" value="F:serine-type D-Ala-D-Ala carboxypeptidase activity"/>
    <property type="evidence" value="ECO:0007669"/>
    <property type="project" value="UniProtKB-EC"/>
</dbReference>
<sequence>MNITTFVHRLFLLVLFTAMPSAWAAEQVVPAPPQLAAKAWLLMDADSGKVLVEQSGDERLPPASLTKLMTAYIATLEINRGQIGESDLVTISENAWRTGGSRMFVQVNTQVSVGDLLQGIIIQSGNDASVAVAEHIAGSEDAFADLMNTTAARLGMANSHFMNATGLPHPEHHSSPRDMALLARAIINEDPAHYALYAQKEFLWNNIKQPNRNLLLWRDKTVDGLKTGHTEEAGYCLVASAVRDGQRLIAVVFGTNSEQARAAETQKLLTYGFRFFETRQFYAKGAELAQAPVWKGAERQLKAGLAENLTLTLPRGQLQQLQASMTLQPMIEAPVAAGQEVGKVEVRLGEQVLHSAPLVALEAVEEGGIFRRVWDSIRLFFYGLFN</sequence>
<comment type="catalytic activity">
    <reaction evidence="12">
        <text>Preferential cleavage: (Ac)2-L-Lys-D-Ala-|-D-Ala. Also transpeptidation of peptidyl-alanyl moieties that are N-acyl substituents of D-alanine.</text>
        <dbReference type="EC" id="3.4.16.4"/>
    </reaction>
</comment>
<dbReference type="PANTHER" id="PTHR21581">
    <property type="entry name" value="D-ALANYL-D-ALANINE CARBOXYPEPTIDASE"/>
    <property type="match status" value="1"/>
</dbReference>
<dbReference type="RefSeq" id="WP_092427651.1">
    <property type="nucleotide sequence ID" value="NZ_FOXM01000001.1"/>
</dbReference>
<dbReference type="InterPro" id="IPR001967">
    <property type="entry name" value="Peptidase_S11_N"/>
</dbReference>
<evidence type="ECO:0000256" key="16">
    <source>
        <dbReference type="SAM" id="SignalP"/>
    </source>
</evidence>
<evidence type="ECO:0000256" key="1">
    <source>
        <dbReference type="ARBA" id="ARBA00003217"/>
    </source>
</evidence>
<evidence type="ECO:0000256" key="11">
    <source>
        <dbReference type="ARBA" id="ARBA00023316"/>
    </source>
</evidence>
<dbReference type="EMBL" id="FOXM01000001">
    <property type="protein sequence ID" value="SFP29227.1"/>
    <property type="molecule type" value="Genomic_DNA"/>
</dbReference>
<feature type="active site" description="Proton acceptor" evidence="13">
    <location>
        <position position="67"/>
    </location>
</feature>
<organism evidence="18 19">
    <name type="scientific">Geopseudomonas sagittaria</name>
    <dbReference type="NCBI Taxonomy" id="1135990"/>
    <lineage>
        <taxon>Bacteria</taxon>
        <taxon>Pseudomonadati</taxon>
        <taxon>Pseudomonadota</taxon>
        <taxon>Gammaproteobacteria</taxon>
        <taxon>Pseudomonadales</taxon>
        <taxon>Pseudomonadaceae</taxon>
        <taxon>Geopseudomonas</taxon>
    </lineage>
</organism>
<dbReference type="PANTHER" id="PTHR21581:SF6">
    <property type="entry name" value="TRAFFICKING PROTEIN PARTICLE COMPLEX SUBUNIT 12"/>
    <property type="match status" value="1"/>
</dbReference>
<evidence type="ECO:0000256" key="13">
    <source>
        <dbReference type="PIRSR" id="PIRSR618044-1"/>
    </source>
</evidence>
<evidence type="ECO:0000256" key="5">
    <source>
        <dbReference type="ARBA" id="ARBA00022645"/>
    </source>
</evidence>
<dbReference type="GO" id="GO:0009252">
    <property type="term" value="P:peptidoglycan biosynthetic process"/>
    <property type="evidence" value="ECO:0007669"/>
    <property type="project" value="UniProtKB-UniPathway"/>
</dbReference>
<dbReference type="EC" id="3.4.16.4" evidence="4"/>
<keyword evidence="11" id="KW-0961">Cell wall biogenesis/degradation</keyword>